<reference evidence="8" key="1">
    <citation type="submission" date="2021-03" db="EMBL/GenBank/DDBJ databases">
        <authorList>
            <person name="Bekaert M."/>
        </authorList>
    </citation>
    <scope>NUCLEOTIDE SEQUENCE</scope>
</reference>
<keyword evidence="4" id="KW-0233">DNA recombination</keyword>
<protein>
    <recommendedName>
        <fullName evidence="10">C3H1-type domain-containing protein</fullName>
    </recommendedName>
</protein>
<dbReference type="InterPro" id="IPR052787">
    <property type="entry name" value="MAVS"/>
</dbReference>
<organism evidence="8 9">
    <name type="scientific">Mytilus edulis</name>
    <name type="common">Blue mussel</name>
    <dbReference type="NCBI Taxonomy" id="6550"/>
    <lineage>
        <taxon>Eukaryota</taxon>
        <taxon>Metazoa</taxon>
        <taxon>Spiralia</taxon>
        <taxon>Lophotrochozoa</taxon>
        <taxon>Mollusca</taxon>
        <taxon>Bivalvia</taxon>
        <taxon>Autobranchia</taxon>
        <taxon>Pteriomorphia</taxon>
        <taxon>Mytilida</taxon>
        <taxon>Mytiloidea</taxon>
        <taxon>Mytilidae</taxon>
        <taxon>Mytilinae</taxon>
        <taxon>Mytilus</taxon>
    </lineage>
</organism>
<name>A0A8S3R747_MYTED</name>
<dbReference type="PANTHER" id="PTHR21446">
    <property type="entry name" value="DUF3504 DOMAIN-CONTAINING PROTEIN"/>
    <property type="match status" value="1"/>
</dbReference>
<accession>A0A8S3R747</accession>
<dbReference type="AlphaFoldDB" id="A0A8S3R747"/>
<evidence type="ECO:0000256" key="3">
    <source>
        <dbReference type="ARBA" id="ARBA00022843"/>
    </source>
</evidence>
<evidence type="ECO:0000256" key="1">
    <source>
        <dbReference type="ARBA" id="ARBA00022499"/>
    </source>
</evidence>
<dbReference type="GO" id="GO:0006310">
    <property type="term" value="P:DNA recombination"/>
    <property type="evidence" value="ECO:0007669"/>
    <property type="project" value="UniProtKB-KW"/>
</dbReference>
<dbReference type="OrthoDB" id="10040310at2759"/>
<feature type="region of interest" description="Disordered" evidence="5">
    <location>
        <begin position="839"/>
        <end position="866"/>
    </location>
</feature>
<evidence type="ECO:0000259" key="6">
    <source>
        <dbReference type="Pfam" id="PF12012"/>
    </source>
</evidence>
<dbReference type="GO" id="GO:0015074">
    <property type="term" value="P:DNA integration"/>
    <property type="evidence" value="ECO:0007669"/>
    <property type="project" value="InterPro"/>
</dbReference>
<proteinExistence type="predicted"/>
<dbReference type="Pfam" id="PF12012">
    <property type="entry name" value="DUF3504"/>
    <property type="match status" value="2"/>
</dbReference>
<dbReference type="Proteomes" id="UP000683360">
    <property type="component" value="Unassembled WGS sequence"/>
</dbReference>
<gene>
    <name evidence="8" type="ORF">MEDL_18967</name>
</gene>
<dbReference type="CDD" id="cd00397">
    <property type="entry name" value="DNA_BRE_C"/>
    <property type="match status" value="2"/>
</dbReference>
<comment type="caution">
    <text evidence="8">The sequence shown here is derived from an EMBL/GenBank/DDBJ whole genome shotgun (WGS) entry which is preliminary data.</text>
</comment>
<evidence type="ECO:0008006" key="10">
    <source>
        <dbReference type="Google" id="ProtNLM"/>
    </source>
</evidence>
<sequence>MKSAFPATLSVCAFQSSEMAAKMEISDIDFLNVIPEWDNSIDDLTLSQTCKDAENENTAFEKLEDLTLSQALDQYEVDFEMDDLPDFELTQVPLTADNIIEELEKAVTENCSENSRYSFVEDIDIDKLVKSTESRNTRKNTTWSVATFNDWRVARMKSNYCAIPELLQFTANDVNQWLSKFVIETRRKDGKPYPPKTLYLLCVGILRFHRENGVHMNFLDEKDCVFYDFRRSLSARMTELTKQGIGTTTKQAEAISEETESTLWEKGLLGSTSSKAIMNTMFFYNSKLFGLRGVDEHRNLSVDQFELGKDQTGSFILFKGRANKTYKGGLNQRNLSAKNLKHYLQNPVLFKIYEQYLNIVRDLNGTAFYRRPLDKGSIKFGEQSVGVNKLSNIMKTMCAEAGIDGYFTNHSGKRTCATTLYQAGVPEQEIMNRTGHRSVESVRKYKRASSEMLKDISNILEPSESMCKKIKHEDNTEIQNRTENQEISKSAAGGVGNAENENTAFEKLEDLTLSQALDQYEVDFEMDDLPDFELTQVPLTADNIIEELEKAVTENCSENSRYSFVEDIDIDKLVKSTESRNTRKNTTWSVATFNDWRVARMKSNYCAIPELLQFTANDVNQWLSKRSLSARMTELTKQGIGTTTKQAEAISEETESTLWEKGLLGSTSSKAIMNTMFFYNSKLFGLRGVDEHRNLSVDQFELGKDQTGSFILFKGRANKTYKGGLNQRNLSAKNLKHYLQNPVLFKIYEQYLNIVRDLNGTAFYRRPLDKGSIKFGEQSVGVNKLSNIMKTMCAEAGIDGYFTNHSGKRTCATTLYQAGVPEQEIMNRTGHRLCESNMGRTARKTRSPYAAANRKSAHHSSDGETVIYRRTGSVNATTQRVPQQQPTASLSPELEQVADTVTQRIVPELKDQIAKAIEAIQRTPTLCSTPDTDLSAAHPSSTPGLLKYIYNVKLGAGRCADMGWLTYDQQFRLKRARNPSMNWGCVDMELWLLYISQGVTPTQEPQISQMNAGKCFLYNNKGRCGRSACRYLHRCLKCGGAHAALFCNLKTTQNSQNEKRKPYESFRE</sequence>
<evidence type="ECO:0000256" key="5">
    <source>
        <dbReference type="SAM" id="MobiDB-lite"/>
    </source>
</evidence>
<dbReference type="SUPFAM" id="SSF56349">
    <property type="entry name" value="DNA breaking-rejoining enzymes"/>
    <property type="match status" value="2"/>
</dbReference>
<dbReference type="GO" id="GO:0003677">
    <property type="term" value="F:DNA binding"/>
    <property type="evidence" value="ECO:0007669"/>
    <property type="project" value="InterPro"/>
</dbReference>
<evidence type="ECO:0000256" key="4">
    <source>
        <dbReference type="ARBA" id="ARBA00023172"/>
    </source>
</evidence>
<evidence type="ECO:0000259" key="7">
    <source>
        <dbReference type="Pfam" id="PF25561"/>
    </source>
</evidence>
<dbReference type="PANTHER" id="PTHR21446:SF12">
    <property type="entry name" value="POTASSIUM CHANNEL TETRAMERIZATION DOMAIN CONTAINING 1"/>
    <property type="match status" value="1"/>
</dbReference>
<evidence type="ECO:0000256" key="2">
    <source>
        <dbReference type="ARBA" id="ARBA00022553"/>
    </source>
</evidence>
<dbReference type="InterPro" id="IPR021893">
    <property type="entry name" value="ZMYM2-like_C"/>
</dbReference>
<keyword evidence="1" id="KW-1017">Isopeptide bond</keyword>
<dbReference type="InterPro" id="IPR057926">
    <property type="entry name" value="QRICH1_dom"/>
</dbReference>
<feature type="domain" description="ZMYM2-like/QRICH1 C-terminal" evidence="6">
    <location>
        <begin position="255"/>
        <end position="395"/>
    </location>
</feature>
<dbReference type="EMBL" id="CAJPWZ010000961">
    <property type="protein sequence ID" value="CAG2204528.1"/>
    <property type="molecule type" value="Genomic_DNA"/>
</dbReference>
<evidence type="ECO:0000313" key="8">
    <source>
        <dbReference type="EMBL" id="CAG2204528.1"/>
    </source>
</evidence>
<dbReference type="Gene3D" id="1.10.443.10">
    <property type="entry name" value="Intergrase catalytic core"/>
    <property type="match status" value="2"/>
</dbReference>
<evidence type="ECO:0000313" key="9">
    <source>
        <dbReference type="Proteomes" id="UP000683360"/>
    </source>
</evidence>
<keyword evidence="3" id="KW-0832">Ubl conjugation</keyword>
<dbReference type="InterPro" id="IPR013762">
    <property type="entry name" value="Integrase-like_cat_sf"/>
</dbReference>
<dbReference type="InterPro" id="IPR011010">
    <property type="entry name" value="DNA_brk_join_enz"/>
</dbReference>
<feature type="domain" description="QRICH1-like" evidence="7">
    <location>
        <begin position="159"/>
        <end position="237"/>
    </location>
</feature>
<feature type="domain" description="ZMYM2-like/QRICH1 C-terminal" evidence="6">
    <location>
        <begin position="650"/>
        <end position="790"/>
    </location>
</feature>
<dbReference type="Pfam" id="PF25561">
    <property type="entry name" value="QRICH1"/>
    <property type="match status" value="1"/>
</dbReference>
<keyword evidence="9" id="KW-1185">Reference proteome</keyword>
<keyword evidence="2" id="KW-0597">Phosphoprotein</keyword>